<evidence type="ECO:0000313" key="2">
    <source>
        <dbReference type="Proteomes" id="UP001159405"/>
    </source>
</evidence>
<dbReference type="Proteomes" id="UP001159405">
    <property type="component" value="Unassembled WGS sequence"/>
</dbReference>
<protein>
    <submittedName>
        <fullName evidence="1">Uncharacterized protein</fullName>
    </submittedName>
</protein>
<accession>A0ABN8RSK5</accession>
<proteinExistence type="predicted"/>
<dbReference type="EMBL" id="CALNXK010000298">
    <property type="protein sequence ID" value="CAH3181498.1"/>
    <property type="molecule type" value="Genomic_DNA"/>
</dbReference>
<reference evidence="1 2" key="1">
    <citation type="submission" date="2022-05" db="EMBL/GenBank/DDBJ databases">
        <authorList>
            <consortium name="Genoscope - CEA"/>
            <person name="William W."/>
        </authorList>
    </citation>
    <scope>NUCLEOTIDE SEQUENCE [LARGE SCALE GENOMIC DNA]</scope>
</reference>
<comment type="caution">
    <text evidence="1">The sequence shown here is derived from an EMBL/GenBank/DDBJ whole genome shotgun (WGS) entry which is preliminary data.</text>
</comment>
<gene>
    <name evidence="1" type="ORF">PLOB_00024695</name>
</gene>
<organism evidence="1 2">
    <name type="scientific">Porites lobata</name>
    <dbReference type="NCBI Taxonomy" id="104759"/>
    <lineage>
        <taxon>Eukaryota</taxon>
        <taxon>Metazoa</taxon>
        <taxon>Cnidaria</taxon>
        <taxon>Anthozoa</taxon>
        <taxon>Hexacorallia</taxon>
        <taxon>Scleractinia</taxon>
        <taxon>Fungiina</taxon>
        <taxon>Poritidae</taxon>
        <taxon>Porites</taxon>
    </lineage>
</organism>
<keyword evidence="2" id="KW-1185">Reference proteome</keyword>
<evidence type="ECO:0000313" key="1">
    <source>
        <dbReference type="EMBL" id="CAH3181498.1"/>
    </source>
</evidence>
<name>A0ABN8RSK5_9CNID</name>
<feature type="non-terminal residue" evidence="1">
    <location>
        <position position="1"/>
    </location>
</feature>
<sequence>EAINATRIFLENFKKLPAGGNDINILVATHELESFAVKYGKTHLTANESAVTVHVQKLFEMKIQRALENNTEPIACSKSNRTENIVIPSENFKAQDTVTVCTLYHGEVRKWIPGGERVGLNGLGI</sequence>